<dbReference type="PANTHER" id="PTHR15750:SF2">
    <property type="entry name" value="VASOHIBIN"/>
    <property type="match status" value="1"/>
</dbReference>
<evidence type="ECO:0000313" key="2">
    <source>
        <dbReference type="EMBL" id="KNC99001.1"/>
    </source>
</evidence>
<protein>
    <recommendedName>
        <fullName evidence="4">Vasohibin</fullName>
    </recommendedName>
</protein>
<evidence type="ECO:0000256" key="1">
    <source>
        <dbReference type="PIRSR" id="PIRSR628131-1"/>
    </source>
</evidence>
<gene>
    <name evidence="2" type="ORF">SPPG_05951</name>
</gene>
<dbReference type="EMBL" id="KQ257459">
    <property type="protein sequence ID" value="KNC99001.1"/>
    <property type="molecule type" value="Genomic_DNA"/>
</dbReference>
<dbReference type="eggNOG" id="ENOG502QPPX">
    <property type="taxonomic scope" value="Eukaryota"/>
</dbReference>
<evidence type="ECO:0000313" key="3">
    <source>
        <dbReference type="Proteomes" id="UP000053201"/>
    </source>
</evidence>
<feature type="active site" evidence="1">
    <location>
        <position position="172"/>
    </location>
</feature>
<sequence>MDGEFPEGFPAERWNNILLYAHQRILEAGGMDAVLPACNGSKEQEEGSVEESAGFERLVRHVKKMAAADIGSTIPKPPQLQNDRNVAARLKSVQTYLNRLEYNHLGTPFFVIRKSASVRSLMRTAQEIVRYGLPIKCLEAAVVGMLLTAGIDGIDRITCSFKSQVGSEVYRHIVLLIRHGDRWGALGLSRRRDLMDKPLTFQSLPEILMEYRTAYERNQHCLIKAKLGLPVPHDTSSNERIAWKYLSLRFPTSSYHSFTPQATHSMDRFIRGIRGGFKPILVDV</sequence>
<reference evidence="2 3" key="1">
    <citation type="submission" date="2009-08" db="EMBL/GenBank/DDBJ databases">
        <title>The Genome Sequence of Spizellomyces punctatus strain DAOM BR117.</title>
        <authorList>
            <consortium name="The Broad Institute Genome Sequencing Platform"/>
            <person name="Russ C."/>
            <person name="Cuomo C."/>
            <person name="Shea T."/>
            <person name="Young S.K."/>
            <person name="Zeng Q."/>
            <person name="Koehrsen M."/>
            <person name="Haas B."/>
            <person name="Borodovsky M."/>
            <person name="Guigo R."/>
            <person name="Alvarado L."/>
            <person name="Berlin A."/>
            <person name="Bochicchio J."/>
            <person name="Borenstein D."/>
            <person name="Chapman S."/>
            <person name="Chen Z."/>
            <person name="Engels R."/>
            <person name="Freedman E."/>
            <person name="Gellesch M."/>
            <person name="Goldberg J."/>
            <person name="Griggs A."/>
            <person name="Gujja S."/>
            <person name="Heiman D."/>
            <person name="Hepburn T."/>
            <person name="Howarth C."/>
            <person name="Jen D."/>
            <person name="Larson L."/>
            <person name="Lewis B."/>
            <person name="Mehta T."/>
            <person name="Park D."/>
            <person name="Pearson M."/>
            <person name="Roberts A."/>
            <person name="Saif S."/>
            <person name="Shenoy N."/>
            <person name="Sisk P."/>
            <person name="Stolte C."/>
            <person name="Sykes S."/>
            <person name="Thomson T."/>
            <person name="Walk T."/>
            <person name="White J."/>
            <person name="Yandava C."/>
            <person name="Burger G."/>
            <person name="Gray M.W."/>
            <person name="Holland P.W.H."/>
            <person name="King N."/>
            <person name="Lang F.B.F."/>
            <person name="Roger A.J."/>
            <person name="Ruiz-Trillo I."/>
            <person name="Lander E."/>
            <person name="Nusbaum C."/>
        </authorList>
    </citation>
    <scope>NUCLEOTIDE SEQUENCE [LARGE SCALE GENOMIC DNA]</scope>
    <source>
        <strain evidence="2 3">DAOM BR117</strain>
    </source>
</reference>
<dbReference type="PANTHER" id="PTHR15750">
    <property type="entry name" value="VASOHIBIN-1-LIKE ISOFORM X2"/>
    <property type="match status" value="1"/>
</dbReference>
<dbReference type="VEuPathDB" id="FungiDB:SPPG_05951"/>
<feature type="active site" evidence="1">
    <location>
        <position position="137"/>
    </location>
</feature>
<dbReference type="InParanoid" id="A0A0L0HDB8"/>
<dbReference type="Proteomes" id="UP000053201">
    <property type="component" value="Unassembled WGS sequence"/>
</dbReference>
<dbReference type="InterPro" id="IPR028131">
    <property type="entry name" value="VASH1"/>
</dbReference>
<name>A0A0L0HDB8_SPIPD</name>
<dbReference type="OrthoDB" id="9974232at2759"/>
<keyword evidence="3" id="KW-1185">Reference proteome</keyword>
<dbReference type="AlphaFoldDB" id="A0A0L0HDB8"/>
<dbReference type="RefSeq" id="XP_016607041.1">
    <property type="nucleotide sequence ID" value="XM_016754158.1"/>
</dbReference>
<dbReference type="GO" id="GO:0005737">
    <property type="term" value="C:cytoplasm"/>
    <property type="evidence" value="ECO:0007669"/>
    <property type="project" value="InterPro"/>
</dbReference>
<organism evidence="2 3">
    <name type="scientific">Spizellomyces punctatus (strain DAOM BR117)</name>
    <dbReference type="NCBI Taxonomy" id="645134"/>
    <lineage>
        <taxon>Eukaryota</taxon>
        <taxon>Fungi</taxon>
        <taxon>Fungi incertae sedis</taxon>
        <taxon>Chytridiomycota</taxon>
        <taxon>Chytridiomycota incertae sedis</taxon>
        <taxon>Chytridiomycetes</taxon>
        <taxon>Spizellomycetales</taxon>
        <taxon>Spizellomycetaceae</taxon>
        <taxon>Spizellomyces</taxon>
    </lineage>
</organism>
<accession>A0A0L0HDB8</accession>
<feature type="active site" evidence="1">
    <location>
        <position position="189"/>
    </location>
</feature>
<dbReference type="Pfam" id="PF14822">
    <property type="entry name" value="Vasohibin"/>
    <property type="match status" value="1"/>
</dbReference>
<evidence type="ECO:0008006" key="4">
    <source>
        <dbReference type="Google" id="ProtNLM"/>
    </source>
</evidence>
<proteinExistence type="predicted"/>
<dbReference type="GeneID" id="27689291"/>